<keyword evidence="1" id="KW-0472">Membrane</keyword>
<gene>
    <name evidence="2" type="ordered locus">VIBHAR_02283</name>
</gene>
<dbReference type="KEGG" id="vha:VIBHAR_02283"/>
<reference evidence="2 3" key="1">
    <citation type="submission" date="2007-08" db="EMBL/GenBank/DDBJ databases">
        <authorList>
            <consortium name="The Vibrio harveyi Genome Sequencing Project"/>
            <person name="Bassler B."/>
            <person name="Clifton S.W."/>
            <person name="Fulton L."/>
            <person name="Delehaunty K."/>
            <person name="Fronick C."/>
            <person name="Harrison M."/>
            <person name="Markivic C."/>
            <person name="Fulton R."/>
            <person name="Tin-Wollam A.-M."/>
            <person name="Shah N."/>
            <person name="Pepin K."/>
            <person name="Nash W."/>
            <person name="Thiruvilangam P."/>
            <person name="Bhonagiri V."/>
            <person name="Waters C."/>
            <person name="Tu K.C."/>
            <person name="Irgon J."/>
            <person name="Wilson R.K."/>
        </authorList>
    </citation>
    <scope>NUCLEOTIDE SEQUENCE [LARGE SCALE GENOMIC DNA]</scope>
    <source>
        <strain evidence="3">ATCC BAA-1116 / BB120</strain>
    </source>
</reference>
<evidence type="ECO:0000313" key="3">
    <source>
        <dbReference type="Proteomes" id="UP000008152"/>
    </source>
</evidence>
<protein>
    <submittedName>
        <fullName evidence="2">Uncharacterized protein</fullName>
    </submittedName>
</protein>
<proteinExistence type="predicted"/>
<dbReference type="EMBL" id="CP000789">
    <property type="protein sequence ID" value="ABU71245.1"/>
    <property type="molecule type" value="Genomic_DNA"/>
</dbReference>
<evidence type="ECO:0000256" key="1">
    <source>
        <dbReference type="SAM" id="Phobius"/>
    </source>
</evidence>
<organism evidence="2 3">
    <name type="scientific">Vibrio campbellii (strain ATCC BAA-1116)</name>
    <dbReference type="NCBI Taxonomy" id="2902295"/>
    <lineage>
        <taxon>Bacteria</taxon>
        <taxon>Pseudomonadati</taxon>
        <taxon>Pseudomonadota</taxon>
        <taxon>Gammaproteobacteria</taxon>
        <taxon>Vibrionales</taxon>
        <taxon>Vibrionaceae</taxon>
        <taxon>Vibrio</taxon>
    </lineage>
</organism>
<name>A7N0S1_VIBC1</name>
<dbReference type="AlphaFoldDB" id="A7N0S1"/>
<keyword evidence="1" id="KW-0812">Transmembrane</keyword>
<dbReference type="PATRIC" id="fig|338187.36.peg.2209"/>
<dbReference type="Proteomes" id="UP000008152">
    <property type="component" value="Chromosome I"/>
</dbReference>
<sequence length="66" mass="7563">MITRLVIKRQRNRGAFLCLKDGMIPSVFKQKLEANQHAYDHGLILIAIVVFLSVLSLIKKSNKDRL</sequence>
<evidence type="ECO:0000313" key="2">
    <source>
        <dbReference type="EMBL" id="ABU71245.1"/>
    </source>
</evidence>
<feature type="transmembrane region" description="Helical" evidence="1">
    <location>
        <begin position="38"/>
        <end position="58"/>
    </location>
</feature>
<keyword evidence="1" id="KW-1133">Transmembrane helix</keyword>
<accession>A7N0S1</accession>